<organism evidence="2 3">
    <name type="scientific">Dentiscutata erythropus</name>
    <dbReference type="NCBI Taxonomy" id="1348616"/>
    <lineage>
        <taxon>Eukaryota</taxon>
        <taxon>Fungi</taxon>
        <taxon>Fungi incertae sedis</taxon>
        <taxon>Mucoromycota</taxon>
        <taxon>Glomeromycotina</taxon>
        <taxon>Glomeromycetes</taxon>
        <taxon>Diversisporales</taxon>
        <taxon>Gigasporaceae</taxon>
        <taxon>Dentiscutata</taxon>
    </lineage>
</organism>
<feature type="compositionally biased region" description="Acidic residues" evidence="1">
    <location>
        <begin position="125"/>
        <end position="136"/>
    </location>
</feature>
<proteinExistence type="predicted"/>
<accession>A0A9N9E1B5</accession>
<name>A0A9N9E1B5_9GLOM</name>
<evidence type="ECO:0000256" key="1">
    <source>
        <dbReference type="SAM" id="MobiDB-lite"/>
    </source>
</evidence>
<comment type="caution">
    <text evidence="2">The sequence shown here is derived from an EMBL/GenBank/DDBJ whole genome shotgun (WGS) entry which is preliminary data.</text>
</comment>
<dbReference type="Proteomes" id="UP000789405">
    <property type="component" value="Unassembled WGS sequence"/>
</dbReference>
<feature type="region of interest" description="Disordered" evidence="1">
    <location>
        <begin position="92"/>
        <end position="136"/>
    </location>
</feature>
<sequence>MSERNSGVTERYPLGFLSFKATRRATKPMLVTAQMIHSVVYCSSGIRNGWDPEPTFMDGMELITGPLNKTETSTKRVLRKRNRYNYAEISLEEEVDSGDEEKSKRTRENPAPNSLPSIPNYNENNESETDESNENN</sequence>
<evidence type="ECO:0000313" key="3">
    <source>
        <dbReference type="Proteomes" id="UP000789405"/>
    </source>
</evidence>
<dbReference type="AlphaFoldDB" id="A0A9N9E1B5"/>
<dbReference type="EMBL" id="CAJVPY010006137">
    <property type="protein sequence ID" value="CAG8656958.1"/>
    <property type="molecule type" value="Genomic_DNA"/>
</dbReference>
<evidence type="ECO:0000313" key="2">
    <source>
        <dbReference type="EMBL" id="CAG8656958.1"/>
    </source>
</evidence>
<protein>
    <submittedName>
        <fullName evidence="2">6844_t:CDS:1</fullName>
    </submittedName>
</protein>
<gene>
    <name evidence="2" type="ORF">DERYTH_LOCUS10499</name>
</gene>
<reference evidence="2" key="1">
    <citation type="submission" date="2021-06" db="EMBL/GenBank/DDBJ databases">
        <authorList>
            <person name="Kallberg Y."/>
            <person name="Tangrot J."/>
            <person name="Rosling A."/>
        </authorList>
    </citation>
    <scope>NUCLEOTIDE SEQUENCE</scope>
    <source>
        <strain evidence="2">MA453B</strain>
    </source>
</reference>
<keyword evidence="3" id="KW-1185">Reference proteome</keyword>